<evidence type="ECO:0008006" key="3">
    <source>
        <dbReference type="Google" id="ProtNLM"/>
    </source>
</evidence>
<name>A0A9D6LQQ8_9BACT</name>
<accession>A0A9D6LQQ8</accession>
<protein>
    <recommendedName>
        <fullName evidence="3">Glutaredoxin domain-containing protein</fullName>
    </recommendedName>
</protein>
<gene>
    <name evidence="1" type="ORF">HY220_04085</name>
</gene>
<organism evidence="1 2">
    <name type="scientific">Candidatus Sungiibacteriota bacterium</name>
    <dbReference type="NCBI Taxonomy" id="2750080"/>
    <lineage>
        <taxon>Bacteria</taxon>
        <taxon>Candidatus Sungiibacteriota</taxon>
    </lineage>
</organism>
<dbReference type="EMBL" id="JACQCQ010000013">
    <property type="protein sequence ID" value="MBI3627888.1"/>
    <property type="molecule type" value="Genomic_DNA"/>
</dbReference>
<comment type="caution">
    <text evidence="1">The sequence shown here is derived from an EMBL/GenBank/DDBJ whole genome shotgun (WGS) entry which is preliminary data.</text>
</comment>
<dbReference type="Proteomes" id="UP000808388">
    <property type="component" value="Unassembled WGS sequence"/>
</dbReference>
<evidence type="ECO:0000313" key="1">
    <source>
        <dbReference type="EMBL" id="MBI3627888.1"/>
    </source>
</evidence>
<reference evidence="1" key="1">
    <citation type="submission" date="2020-07" db="EMBL/GenBank/DDBJ databases">
        <title>Huge and variable diversity of episymbiotic CPR bacteria and DPANN archaea in groundwater ecosystems.</title>
        <authorList>
            <person name="He C.Y."/>
            <person name="Keren R."/>
            <person name="Whittaker M."/>
            <person name="Farag I.F."/>
            <person name="Doudna J."/>
            <person name="Cate J.H.D."/>
            <person name="Banfield J.F."/>
        </authorList>
    </citation>
    <scope>NUCLEOTIDE SEQUENCE</scope>
    <source>
        <strain evidence="1">NC_groundwater_972_Pr1_S-0.2um_49_27</strain>
    </source>
</reference>
<evidence type="ECO:0000313" key="2">
    <source>
        <dbReference type="Proteomes" id="UP000808388"/>
    </source>
</evidence>
<sequence length="69" mass="7760">MRPLIDRLKQEGIEIESLEVWQNEENGQKLAELDKGLCGGVPFFVNTETKAFLCGEADYEDLKGWATGK</sequence>
<dbReference type="AlphaFoldDB" id="A0A9D6LQQ8"/>
<proteinExistence type="predicted"/>